<proteinExistence type="predicted"/>
<evidence type="ECO:0000313" key="2">
    <source>
        <dbReference type="Proteomes" id="UP000641646"/>
    </source>
</evidence>
<protein>
    <recommendedName>
        <fullName evidence="3">DUF2281 domain-containing protein</fullName>
    </recommendedName>
</protein>
<evidence type="ECO:0000313" key="1">
    <source>
        <dbReference type="EMBL" id="MBD2183718.1"/>
    </source>
</evidence>
<dbReference type="EMBL" id="JACJPW010000063">
    <property type="protein sequence ID" value="MBD2183718.1"/>
    <property type="molecule type" value="Genomic_DNA"/>
</dbReference>
<gene>
    <name evidence="1" type="ORF">H6G03_22085</name>
</gene>
<reference evidence="1" key="1">
    <citation type="journal article" date="2015" name="ISME J.">
        <title>Draft Genome Sequence of Streptomyces incarnatus NRRL8089, which Produces the Nucleoside Antibiotic Sinefungin.</title>
        <authorList>
            <person name="Oshima K."/>
            <person name="Hattori M."/>
            <person name="Shimizu H."/>
            <person name="Fukuda K."/>
            <person name="Nemoto M."/>
            <person name="Inagaki K."/>
            <person name="Tamura T."/>
        </authorList>
    </citation>
    <scope>NUCLEOTIDE SEQUENCE</scope>
    <source>
        <strain evidence="1">FACHB-1375</strain>
    </source>
</reference>
<sequence>MQVTKEKINQEIARFNDEQLKQVAEFIHFIKFRRRCHQKVVDLPQFASLYQEFAQEDRELAEDGMADYIEQLRQEDRA</sequence>
<organism evidence="1 2">
    <name type="scientific">Aerosakkonema funiforme FACHB-1375</name>
    <dbReference type="NCBI Taxonomy" id="2949571"/>
    <lineage>
        <taxon>Bacteria</taxon>
        <taxon>Bacillati</taxon>
        <taxon>Cyanobacteriota</taxon>
        <taxon>Cyanophyceae</taxon>
        <taxon>Oscillatoriophycideae</taxon>
        <taxon>Aerosakkonematales</taxon>
        <taxon>Aerosakkonemataceae</taxon>
        <taxon>Aerosakkonema</taxon>
    </lineage>
</organism>
<dbReference type="RefSeq" id="WP_190468652.1">
    <property type="nucleotide sequence ID" value="NZ_JACJPW010000063.1"/>
</dbReference>
<dbReference type="AlphaFoldDB" id="A0A926VHA0"/>
<reference evidence="1" key="2">
    <citation type="submission" date="2020-08" db="EMBL/GenBank/DDBJ databases">
        <authorList>
            <person name="Chen M."/>
            <person name="Teng W."/>
            <person name="Zhao L."/>
            <person name="Hu C."/>
            <person name="Zhou Y."/>
            <person name="Han B."/>
            <person name="Song L."/>
            <person name="Shu W."/>
        </authorList>
    </citation>
    <scope>NUCLEOTIDE SEQUENCE</scope>
    <source>
        <strain evidence="1">FACHB-1375</strain>
    </source>
</reference>
<name>A0A926VHA0_9CYAN</name>
<keyword evidence="2" id="KW-1185">Reference proteome</keyword>
<evidence type="ECO:0008006" key="3">
    <source>
        <dbReference type="Google" id="ProtNLM"/>
    </source>
</evidence>
<dbReference type="Proteomes" id="UP000641646">
    <property type="component" value="Unassembled WGS sequence"/>
</dbReference>
<accession>A0A926VHA0</accession>
<comment type="caution">
    <text evidence="1">The sequence shown here is derived from an EMBL/GenBank/DDBJ whole genome shotgun (WGS) entry which is preliminary data.</text>
</comment>